<accession>A0ABZ1B8I2</accession>
<name>A0ABZ1B8I2_9ACTN</name>
<sequence>MAGHDHGDLSVTVLIDETRFHVSAAVRPGASVTVHNPTRTEVTITAVDGSFDVVVPSGTLMTFRAPDEPGSYPFESRHSASFTGVLVVR</sequence>
<dbReference type="Gene3D" id="2.60.40.420">
    <property type="entry name" value="Cupredoxins - blue copper proteins"/>
    <property type="match status" value="1"/>
</dbReference>
<gene>
    <name evidence="1" type="ORF">U6N30_06945</name>
</gene>
<dbReference type="Proteomes" id="UP001324287">
    <property type="component" value="Chromosome"/>
</dbReference>
<evidence type="ECO:0008006" key="3">
    <source>
        <dbReference type="Google" id="ProtNLM"/>
    </source>
</evidence>
<organism evidence="1 2">
    <name type="scientific">Blastococcus brunescens</name>
    <dbReference type="NCBI Taxonomy" id="1564165"/>
    <lineage>
        <taxon>Bacteria</taxon>
        <taxon>Bacillati</taxon>
        <taxon>Actinomycetota</taxon>
        <taxon>Actinomycetes</taxon>
        <taxon>Geodermatophilales</taxon>
        <taxon>Geodermatophilaceae</taxon>
        <taxon>Blastococcus</taxon>
    </lineage>
</organism>
<evidence type="ECO:0000313" key="1">
    <source>
        <dbReference type="EMBL" id="WRL65365.1"/>
    </source>
</evidence>
<evidence type="ECO:0000313" key="2">
    <source>
        <dbReference type="Proteomes" id="UP001324287"/>
    </source>
</evidence>
<dbReference type="RefSeq" id="WP_324276689.1">
    <property type="nucleotide sequence ID" value="NZ_CP141261.1"/>
</dbReference>
<protein>
    <recommendedName>
        <fullName evidence="3">EfeO-type cupredoxin-like domain-containing protein</fullName>
    </recommendedName>
</protein>
<dbReference type="InterPro" id="IPR008972">
    <property type="entry name" value="Cupredoxin"/>
</dbReference>
<proteinExistence type="predicted"/>
<reference evidence="1 2" key="1">
    <citation type="submission" date="2023-12" db="EMBL/GenBank/DDBJ databases">
        <title>Blastococcus brunescens sp. nov., an actonobacterium isolated from sandstone collected in sahara desert.</title>
        <authorList>
            <person name="Gtari M."/>
            <person name="Ghodhbane F."/>
        </authorList>
    </citation>
    <scope>NUCLEOTIDE SEQUENCE [LARGE SCALE GENOMIC DNA]</scope>
    <source>
        <strain evidence="1 2">BMG 8361</strain>
    </source>
</reference>
<dbReference type="EMBL" id="CP141261">
    <property type="protein sequence ID" value="WRL65365.1"/>
    <property type="molecule type" value="Genomic_DNA"/>
</dbReference>
<keyword evidence="2" id="KW-1185">Reference proteome</keyword>